<keyword evidence="1" id="KW-0812">Transmembrane</keyword>
<dbReference type="EMBL" id="AMZH03010854">
    <property type="protein sequence ID" value="RRT53951.1"/>
    <property type="molecule type" value="Genomic_DNA"/>
</dbReference>
<organism evidence="2 3">
    <name type="scientific">Ensete ventricosum</name>
    <name type="common">Abyssinian banana</name>
    <name type="synonym">Musa ensete</name>
    <dbReference type="NCBI Taxonomy" id="4639"/>
    <lineage>
        <taxon>Eukaryota</taxon>
        <taxon>Viridiplantae</taxon>
        <taxon>Streptophyta</taxon>
        <taxon>Embryophyta</taxon>
        <taxon>Tracheophyta</taxon>
        <taxon>Spermatophyta</taxon>
        <taxon>Magnoliopsida</taxon>
        <taxon>Liliopsida</taxon>
        <taxon>Zingiberales</taxon>
        <taxon>Musaceae</taxon>
        <taxon>Ensete</taxon>
    </lineage>
</organism>
<reference evidence="2 3" key="1">
    <citation type="journal article" date="2014" name="Agronomy (Basel)">
        <title>A Draft Genome Sequence for Ensete ventricosum, the Drought-Tolerant Tree Against Hunger.</title>
        <authorList>
            <person name="Harrison J."/>
            <person name="Moore K.A."/>
            <person name="Paszkiewicz K."/>
            <person name="Jones T."/>
            <person name="Grant M."/>
            <person name="Ambacheew D."/>
            <person name="Muzemil S."/>
            <person name="Studholme D.J."/>
        </authorList>
    </citation>
    <scope>NUCLEOTIDE SEQUENCE [LARGE SCALE GENOMIC DNA]</scope>
</reference>
<dbReference type="AlphaFoldDB" id="A0A426YQE6"/>
<feature type="transmembrane region" description="Helical" evidence="1">
    <location>
        <begin position="21"/>
        <end position="46"/>
    </location>
</feature>
<keyword evidence="1" id="KW-1133">Transmembrane helix</keyword>
<protein>
    <submittedName>
        <fullName evidence="2">Uncharacterized protein</fullName>
    </submittedName>
</protein>
<name>A0A426YQE6_ENSVE</name>
<evidence type="ECO:0000313" key="3">
    <source>
        <dbReference type="Proteomes" id="UP000287651"/>
    </source>
</evidence>
<evidence type="ECO:0000256" key="1">
    <source>
        <dbReference type="SAM" id="Phobius"/>
    </source>
</evidence>
<gene>
    <name evidence="2" type="ORF">B296_00000236</name>
</gene>
<proteinExistence type="predicted"/>
<keyword evidence="1" id="KW-0472">Membrane</keyword>
<sequence length="69" mass="8397">MVKIWLPCLPCNRVHFVVGRLGLFLHGFIFRFEIFFRWFVVLILYWFNHEKLALFAVMFSAPWFITITT</sequence>
<evidence type="ECO:0000313" key="2">
    <source>
        <dbReference type="EMBL" id="RRT53951.1"/>
    </source>
</evidence>
<comment type="caution">
    <text evidence="2">The sequence shown here is derived from an EMBL/GenBank/DDBJ whole genome shotgun (WGS) entry which is preliminary data.</text>
</comment>
<accession>A0A426YQE6</accession>
<dbReference type="Proteomes" id="UP000287651">
    <property type="component" value="Unassembled WGS sequence"/>
</dbReference>